<feature type="domain" description="HTH gntR-type" evidence="4">
    <location>
        <begin position="1"/>
        <end position="68"/>
    </location>
</feature>
<dbReference type="InterPro" id="IPR000524">
    <property type="entry name" value="Tscrpt_reg_HTH_GntR"/>
</dbReference>
<evidence type="ECO:0000259" key="4">
    <source>
        <dbReference type="PROSITE" id="PS50949"/>
    </source>
</evidence>
<dbReference type="Gene3D" id="1.10.10.10">
    <property type="entry name" value="Winged helix-like DNA-binding domain superfamily/Winged helix DNA-binding domain"/>
    <property type="match status" value="2"/>
</dbReference>
<organism evidence="5 6">
    <name type="scientific">Herbidospora solisilvae</name>
    <dbReference type="NCBI Taxonomy" id="2696284"/>
    <lineage>
        <taxon>Bacteria</taxon>
        <taxon>Bacillati</taxon>
        <taxon>Actinomycetota</taxon>
        <taxon>Actinomycetes</taxon>
        <taxon>Streptosporangiales</taxon>
        <taxon>Streptosporangiaceae</taxon>
        <taxon>Herbidospora</taxon>
    </lineage>
</organism>
<dbReference type="CDD" id="cd07377">
    <property type="entry name" value="WHTH_GntR"/>
    <property type="match status" value="2"/>
</dbReference>
<name>A0A7C9J8C4_9ACTN</name>
<evidence type="ECO:0000313" key="5">
    <source>
        <dbReference type="EMBL" id="NAS22388.1"/>
    </source>
</evidence>
<comment type="caution">
    <text evidence="5">The sequence shown here is derived from an EMBL/GenBank/DDBJ whole genome shotgun (WGS) entry which is preliminary data.</text>
</comment>
<sequence>MAYQRIASIIKDRVQACVYPDGALLPSEAALCREFGVARSTIRRALGLLESEGLIVVIPAKGRAVKKCLRAPQYLYSAIAADLRRKIRDRELRMGDIIPSEAALCRRYAVSRYTIRQALALLQSDGLIAVKAGSGRFVCPYP</sequence>
<evidence type="ECO:0000313" key="6">
    <source>
        <dbReference type="Proteomes" id="UP000479526"/>
    </source>
</evidence>
<dbReference type="RefSeq" id="WP_161479770.1">
    <property type="nucleotide sequence ID" value="NZ_WXEW01000003.1"/>
</dbReference>
<accession>A0A7C9J8C4</accession>
<dbReference type="SMART" id="SM00345">
    <property type="entry name" value="HTH_GNTR"/>
    <property type="match status" value="2"/>
</dbReference>
<feature type="domain" description="HTH gntR-type" evidence="4">
    <location>
        <begin position="73"/>
        <end position="141"/>
    </location>
</feature>
<dbReference type="GO" id="GO:0045892">
    <property type="term" value="P:negative regulation of DNA-templated transcription"/>
    <property type="evidence" value="ECO:0007669"/>
    <property type="project" value="TreeGrafter"/>
</dbReference>
<dbReference type="PANTHER" id="PTHR44846:SF17">
    <property type="entry name" value="GNTR-FAMILY TRANSCRIPTIONAL REGULATOR"/>
    <property type="match status" value="1"/>
</dbReference>
<dbReference type="PROSITE" id="PS50949">
    <property type="entry name" value="HTH_GNTR"/>
    <property type="match status" value="2"/>
</dbReference>
<keyword evidence="3" id="KW-0804">Transcription</keyword>
<evidence type="ECO:0000256" key="2">
    <source>
        <dbReference type="ARBA" id="ARBA00023125"/>
    </source>
</evidence>
<dbReference type="PANTHER" id="PTHR44846">
    <property type="entry name" value="MANNOSYL-D-GLYCERATE TRANSPORT/METABOLISM SYSTEM REPRESSOR MNGR-RELATED"/>
    <property type="match status" value="1"/>
</dbReference>
<keyword evidence="6" id="KW-1185">Reference proteome</keyword>
<reference evidence="5 6" key="1">
    <citation type="submission" date="2020-01" db="EMBL/GenBank/DDBJ databases">
        <title>Herbidospora sp. NEAU-GS84 nov., a novel actinomycete isolated from soil.</title>
        <authorList>
            <person name="Han L."/>
        </authorList>
    </citation>
    <scope>NUCLEOTIDE SEQUENCE [LARGE SCALE GENOMIC DNA]</scope>
    <source>
        <strain evidence="5 6">NEAU-GS84</strain>
    </source>
</reference>
<dbReference type="Proteomes" id="UP000479526">
    <property type="component" value="Unassembled WGS sequence"/>
</dbReference>
<dbReference type="InterPro" id="IPR036390">
    <property type="entry name" value="WH_DNA-bd_sf"/>
</dbReference>
<evidence type="ECO:0000256" key="1">
    <source>
        <dbReference type="ARBA" id="ARBA00023015"/>
    </source>
</evidence>
<evidence type="ECO:0000256" key="3">
    <source>
        <dbReference type="ARBA" id="ARBA00023163"/>
    </source>
</evidence>
<protein>
    <submittedName>
        <fullName evidence="5">GntR family transcriptional regulator</fullName>
    </submittedName>
</protein>
<dbReference type="InterPro" id="IPR050679">
    <property type="entry name" value="Bact_HTH_transcr_reg"/>
</dbReference>
<dbReference type="SUPFAM" id="SSF46785">
    <property type="entry name" value="Winged helix' DNA-binding domain"/>
    <property type="match status" value="2"/>
</dbReference>
<dbReference type="PRINTS" id="PR00035">
    <property type="entry name" value="HTHGNTR"/>
</dbReference>
<dbReference type="EMBL" id="WXEW01000003">
    <property type="protein sequence ID" value="NAS22388.1"/>
    <property type="molecule type" value="Genomic_DNA"/>
</dbReference>
<gene>
    <name evidence="5" type="ORF">GT755_11915</name>
</gene>
<proteinExistence type="predicted"/>
<keyword evidence="1" id="KW-0805">Transcription regulation</keyword>
<dbReference type="GO" id="GO:0003677">
    <property type="term" value="F:DNA binding"/>
    <property type="evidence" value="ECO:0007669"/>
    <property type="project" value="UniProtKB-KW"/>
</dbReference>
<dbReference type="GO" id="GO:0003700">
    <property type="term" value="F:DNA-binding transcription factor activity"/>
    <property type="evidence" value="ECO:0007669"/>
    <property type="project" value="InterPro"/>
</dbReference>
<dbReference type="Pfam" id="PF00392">
    <property type="entry name" value="GntR"/>
    <property type="match status" value="2"/>
</dbReference>
<dbReference type="AlphaFoldDB" id="A0A7C9J8C4"/>
<dbReference type="InterPro" id="IPR036388">
    <property type="entry name" value="WH-like_DNA-bd_sf"/>
</dbReference>
<keyword evidence="2" id="KW-0238">DNA-binding</keyword>